<dbReference type="AlphaFoldDB" id="A0A9X3IXE0"/>
<dbReference type="Gene3D" id="3.30.420.40">
    <property type="match status" value="3"/>
</dbReference>
<dbReference type="GO" id="GO:0005524">
    <property type="term" value="F:ATP binding"/>
    <property type="evidence" value="ECO:0007669"/>
    <property type="project" value="UniProtKB-KW"/>
</dbReference>
<dbReference type="PANTHER" id="PTHR19375">
    <property type="entry name" value="HEAT SHOCK PROTEIN 70KDA"/>
    <property type="match status" value="1"/>
</dbReference>
<evidence type="ECO:0000313" key="3">
    <source>
        <dbReference type="EMBL" id="MCY1008352.1"/>
    </source>
</evidence>
<dbReference type="InterPro" id="IPR042054">
    <property type="entry name" value="YegD-like"/>
</dbReference>
<dbReference type="RefSeq" id="WP_267778619.1">
    <property type="nucleotide sequence ID" value="NZ_JAPNKE010000002.1"/>
</dbReference>
<keyword evidence="1" id="KW-0547">Nucleotide-binding</keyword>
<sequence>MPASAPRVGIDFGTSSSALALVDAEGHVRFAQLPTLGTLAPSWRTLLFFEPDEQEVQRPILYTAGGEGIEAYLECMGEGRLLQSFKTHLTTESMGRTQVAHHAIGLDDMIALFLQRLRERAEQHLGVALESATIGRPVHFAGGTTPEADALAADRLLAAARRAGFQDARLEFEPVAAAHHYERTLTRPELALVADFGAGTTDFCLMRMGPTGRGDDRARDIVATGGVGAAGDDLDAALIENLVCPALGKGDSYVEMGKERLIPNSYYYKLARWHHLPFLAGTRVRAELERLRRGARHPERIAKLMHIIETNGAFHLHKAVERTKVELSKSKQAKFDFSDGEIDIHAAVTRRDFERWIAPTTASIAACLDDTLARAGVTPAEVDCVFMTGGTAFVPVIRALFEDRFGAGKLRSGDELMSIASGLALRAAAPDRG</sequence>
<keyword evidence="2" id="KW-0067">ATP-binding</keyword>
<organism evidence="3 4">
    <name type="scientific">Nannocystis pusilla</name>
    <dbReference type="NCBI Taxonomy" id="889268"/>
    <lineage>
        <taxon>Bacteria</taxon>
        <taxon>Pseudomonadati</taxon>
        <taxon>Myxococcota</taxon>
        <taxon>Polyangia</taxon>
        <taxon>Nannocystales</taxon>
        <taxon>Nannocystaceae</taxon>
        <taxon>Nannocystis</taxon>
    </lineage>
</organism>
<protein>
    <submittedName>
        <fullName evidence="3">Hsp70 family protein</fullName>
    </submittedName>
</protein>
<accession>A0A9X3IXE0</accession>
<evidence type="ECO:0000256" key="1">
    <source>
        <dbReference type="ARBA" id="ARBA00022741"/>
    </source>
</evidence>
<comment type="caution">
    <text evidence="3">The sequence shown here is derived from an EMBL/GenBank/DDBJ whole genome shotgun (WGS) entry which is preliminary data.</text>
</comment>
<keyword evidence="4" id="KW-1185">Reference proteome</keyword>
<evidence type="ECO:0000313" key="4">
    <source>
        <dbReference type="Proteomes" id="UP001150924"/>
    </source>
</evidence>
<dbReference type="InterPro" id="IPR013126">
    <property type="entry name" value="Hsp_70_fam"/>
</dbReference>
<name>A0A9X3IXE0_9BACT</name>
<dbReference type="GO" id="GO:0140662">
    <property type="term" value="F:ATP-dependent protein folding chaperone"/>
    <property type="evidence" value="ECO:0007669"/>
    <property type="project" value="InterPro"/>
</dbReference>
<dbReference type="CDD" id="cd10231">
    <property type="entry name" value="ASKHA_NBD_HSP70_YegD-like"/>
    <property type="match status" value="1"/>
</dbReference>
<dbReference type="Gene3D" id="3.90.640.10">
    <property type="entry name" value="Actin, Chain A, domain 4"/>
    <property type="match status" value="2"/>
</dbReference>
<dbReference type="EMBL" id="JAPNKE010000002">
    <property type="protein sequence ID" value="MCY1008352.1"/>
    <property type="molecule type" value="Genomic_DNA"/>
</dbReference>
<reference evidence="3" key="1">
    <citation type="submission" date="2022-11" db="EMBL/GenBank/DDBJ databases">
        <title>Minimal conservation of predation-associated metabolite biosynthetic gene clusters underscores biosynthetic potential of Myxococcota including descriptions for ten novel species: Archangium lansinium sp. nov., Myxococcus landrumus sp. nov., Nannocystis bai.</title>
        <authorList>
            <person name="Ahearne A."/>
            <person name="Stevens C."/>
            <person name="Phillips K."/>
        </authorList>
    </citation>
    <scope>NUCLEOTIDE SEQUENCE</scope>
    <source>
        <strain evidence="3">Na p29</strain>
    </source>
</reference>
<dbReference type="InterPro" id="IPR043129">
    <property type="entry name" value="ATPase_NBD"/>
</dbReference>
<dbReference type="SUPFAM" id="SSF53067">
    <property type="entry name" value="Actin-like ATPase domain"/>
    <property type="match status" value="2"/>
</dbReference>
<dbReference type="Proteomes" id="UP001150924">
    <property type="component" value="Unassembled WGS sequence"/>
</dbReference>
<proteinExistence type="predicted"/>
<dbReference type="Pfam" id="PF00012">
    <property type="entry name" value="HSP70"/>
    <property type="match status" value="2"/>
</dbReference>
<gene>
    <name evidence="3" type="ORF">OV079_22895</name>
</gene>
<evidence type="ECO:0000256" key="2">
    <source>
        <dbReference type="ARBA" id="ARBA00022840"/>
    </source>
</evidence>